<comment type="caution">
    <text evidence="4">The sequence shown here is derived from an EMBL/GenBank/DDBJ whole genome shotgun (WGS) entry which is preliminary data.</text>
</comment>
<evidence type="ECO:0000313" key="5">
    <source>
        <dbReference type="Proteomes" id="UP001185899"/>
    </source>
</evidence>
<evidence type="ECO:0000256" key="1">
    <source>
        <dbReference type="SAM" id="Coils"/>
    </source>
</evidence>
<evidence type="ECO:0000313" key="4">
    <source>
        <dbReference type="EMBL" id="MDV6233044.1"/>
    </source>
</evidence>
<dbReference type="EMBL" id="JAWLKE010000008">
    <property type="protein sequence ID" value="MDV6233044.1"/>
    <property type="molecule type" value="Genomic_DNA"/>
</dbReference>
<keyword evidence="1" id="KW-0175">Coiled coil</keyword>
<organism evidence="4 5">
    <name type="scientific">Rhodococcus cercidiphylli</name>
    <dbReference type="NCBI Taxonomy" id="489916"/>
    <lineage>
        <taxon>Bacteria</taxon>
        <taxon>Bacillati</taxon>
        <taxon>Actinomycetota</taxon>
        <taxon>Actinomycetes</taxon>
        <taxon>Mycobacteriales</taxon>
        <taxon>Nocardiaceae</taxon>
        <taxon>Rhodococcus</taxon>
    </lineage>
</organism>
<reference evidence="4 5" key="1">
    <citation type="submission" date="2023-10" db="EMBL/GenBank/DDBJ databases">
        <title>Development of a sustainable strategy for remediation of hydrocarbon-contaminated territories based on the waste exchange concept.</title>
        <authorList>
            <person name="Krivoruchko A."/>
        </authorList>
    </citation>
    <scope>NUCLEOTIDE SEQUENCE [LARGE SCALE GENOMIC DNA]</scope>
    <source>
        <strain evidence="4 5">IEGM 1322</strain>
    </source>
</reference>
<proteinExistence type="predicted"/>
<dbReference type="RefSeq" id="WP_317549368.1">
    <property type="nucleotide sequence ID" value="NZ_JAWLKE010000008.1"/>
</dbReference>
<accession>A0ABU4B3J0</accession>
<evidence type="ECO:0008006" key="6">
    <source>
        <dbReference type="Google" id="ProtNLM"/>
    </source>
</evidence>
<feature type="transmembrane region" description="Helical" evidence="3">
    <location>
        <begin position="245"/>
        <end position="270"/>
    </location>
</feature>
<evidence type="ECO:0000256" key="2">
    <source>
        <dbReference type="SAM" id="MobiDB-lite"/>
    </source>
</evidence>
<protein>
    <recommendedName>
        <fullName evidence="6">Bacterial toxin 24 domain-containing protein</fullName>
    </recommendedName>
</protein>
<sequence length="414" mass="43486">MAPNKIHVDPNTYYAAANVCFRVASGLCDAVRSAGSVLDRCGSMAGAYPEGATWAGRYDEHVNDFYLGANDLVEALENYGDVLTQAGYNYAVAEWAASQSSGLPTMPELPNYIETTVLTPAPAAGGTGEGLLDDGLGLVGEIGIPIPDGDTAKLELASGAWNVLATGSGTTNLPEDLAAAAALFAATTGPDVEFIDDDLRELGTAASDLIAAAAELRDACAEYKASLVELREDLESILTDLARELAVTVAVAIAASFITFGAGAIAGVGASTRAVLKYGKIVRDAIVLWKSAKGMGTRLEFAKDLKRLPATLGRIKDLGTRTKAAPVGPPPHVPSGWVRSPVRNGKGEMWQKPGSSGNSDSMRIMDPTARYPNGYVRYYNEHGQPINMDGKPGPNPETHFPIEPDGSFSVPRGW</sequence>
<gene>
    <name evidence="4" type="ORF">R3P95_21020</name>
</gene>
<feature type="coiled-coil region" evidence="1">
    <location>
        <begin position="213"/>
        <end position="240"/>
    </location>
</feature>
<keyword evidence="3" id="KW-1133">Transmembrane helix</keyword>
<feature type="region of interest" description="Disordered" evidence="2">
    <location>
        <begin position="321"/>
        <end position="365"/>
    </location>
</feature>
<keyword evidence="3" id="KW-0812">Transmembrane</keyword>
<dbReference type="Proteomes" id="UP001185899">
    <property type="component" value="Unassembled WGS sequence"/>
</dbReference>
<name>A0ABU4B3J0_9NOCA</name>
<keyword evidence="3" id="KW-0472">Membrane</keyword>
<keyword evidence="5" id="KW-1185">Reference proteome</keyword>
<feature type="region of interest" description="Disordered" evidence="2">
    <location>
        <begin position="390"/>
        <end position="414"/>
    </location>
</feature>
<evidence type="ECO:0000256" key="3">
    <source>
        <dbReference type="SAM" id="Phobius"/>
    </source>
</evidence>